<dbReference type="Proteomes" id="UP001168821">
    <property type="component" value="Unassembled WGS sequence"/>
</dbReference>
<comment type="caution">
    <text evidence="1">The sequence shown here is derived from an EMBL/GenBank/DDBJ whole genome shotgun (WGS) entry which is preliminary data.</text>
</comment>
<evidence type="ECO:0000313" key="2">
    <source>
        <dbReference type="Proteomes" id="UP001168821"/>
    </source>
</evidence>
<gene>
    <name evidence="1" type="ORF">Zmor_009640</name>
</gene>
<accession>A0AA38MJ23</accession>
<dbReference type="EMBL" id="JALNTZ010000003">
    <property type="protein sequence ID" value="KAJ3657864.1"/>
    <property type="molecule type" value="Genomic_DNA"/>
</dbReference>
<keyword evidence="2" id="KW-1185">Reference proteome</keyword>
<evidence type="ECO:0000313" key="1">
    <source>
        <dbReference type="EMBL" id="KAJ3657864.1"/>
    </source>
</evidence>
<name>A0AA38MJ23_9CUCU</name>
<protein>
    <submittedName>
        <fullName evidence="1">Uncharacterized protein</fullName>
    </submittedName>
</protein>
<proteinExistence type="predicted"/>
<organism evidence="1 2">
    <name type="scientific">Zophobas morio</name>
    <dbReference type="NCBI Taxonomy" id="2755281"/>
    <lineage>
        <taxon>Eukaryota</taxon>
        <taxon>Metazoa</taxon>
        <taxon>Ecdysozoa</taxon>
        <taxon>Arthropoda</taxon>
        <taxon>Hexapoda</taxon>
        <taxon>Insecta</taxon>
        <taxon>Pterygota</taxon>
        <taxon>Neoptera</taxon>
        <taxon>Endopterygota</taxon>
        <taxon>Coleoptera</taxon>
        <taxon>Polyphaga</taxon>
        <taxon>Cucujiformia</taxon>
        <taxon>Tenebrionidae</taxon>
        <taxon>Zophobas</taxon>
    </lineage>
</organism>
<reference evidence="1" key="1">
    <citation type="journal article" date="2023" name="G3 (Bethesda)">
        <title>Whole genome assemblies of Zophobas morio and Tenebrio molitor.</title>
        <authorList>
            <person name="Kaur S."/>
            <person name="Stinson S.A."/>
            <person name="diCenzo G.C."/>
        </authorList>
    </citation>
    <scope>NUCLEOTIDE SEQUENCE</scope>
    <source>
        <strain evidence="1">QUZm001</strain>
    </source>
</reference>
<dbReference type="AlphaFoldDB" id="A0AA38MJ23"/>
<sequence length="107" mass="12010">MLIVVTESRSYRRRDPNGFWSELDDSGGSGCPPGPGLRRLVVCATEKRAAVSTSRIDYLLGKLRWTRRSGTGILTGEMRDRSPGWSCAMSVVNEKRDVKRILNKVLR</sequence>